<keyword evidence="3" id="KW-1185">Reference proteome</keyword>
<dbReference type="AlphaFoldDB" id="C5C6N3"/>
<organism evidence="2 3">
    <name type="scientific">Beutenbergia cavernae (strain ATCC BAA-8 / DSM 12333 / CCUG 43141 / JCM 11478 / NBRC 16432 / NCIMB 13614 / HKI 0122)</name>
    <dbReference type="NCBI Taxonomy" id="471853"/>
    <lineage>
        <taxon>Bacteria</taxon>
        <taxon>Bacillati</taxon>
        <taxon>Actinomycetota</taxon>
        <taxon>Actinomycetes</taxon>
        <taxon>Micrococcales</taxon>
        <taxon>Beutenbergiaceae</taxon>
        <taxon>Beutenbergia</taxon>
    </lineage>
</organism>
<evidence type="ECO:0000313" key="2">
    <source>
        <dbReference type="EMBL" id="ACQ82457.1"/>
    </source>
</evidence>
<dbReference type="EMBL" id="CP001618">
    <property type="protein sequence ID" value="ACQ82457.1"/>
    <property type="molecule type" value="Genomic_DNA"/>
</dbReference>
<name>C5C6N3_BEUC1</name>
<dbReference type="STRING" id="471853.Bcav_4219"/>
<reference evidence="2 3" key="1">
    <citation type="journal article" date="2009" name="Stand. Genomic Sci.">
        <title>Complete genome sequence of Beutenbergia cavernae type strain (HKI 0122).</title>
        <authorList>
            <person name="Land M."/>
            <person name="Pukall R."/>
            <person name="Abt B."/>
            <person name="Goker M."/>
            <person name="Rohde M."/>
            <person name="Glavina Del Rio T."/>
            <person name="Tice H."/>
            <person name="Copeland A."/>
            <person name="Cheng J.F."/>
            <person name="Lucas S."/>
            <person name="Chen F."/>
            <person name="Nolan M."/>
            <person name="Bruce D."/>
            <person name="Goodwin L."/>
            <person name="Pitluck S."/>
            <person name="Ivanova N."/>
            <person name="Mavromatis K."/>
            <person name="Ovchinnikova G."/>
            <person name="Pati A."/>
            <person name="Chen A."/>
            <person name="Palaniappan K."/>
            <person name="Hauser L."/>
            <person name="Chang Y.J."/>
            <person name="Jefferies C.C."/>
            <person name="Saunders E."/>
            <person name="Brettin T."/>
            <person name="Detter J.C."/>
            <person name="Han C."/>
            <person name="Chain P."/>
            <person name="Bristow J."/>
            <person name="Eisen J.A."/>
            <person name="Markowitz V."/>
            <person name="Hugenholtz P."/>
            <person name="Kyrpides N.C."/>
            <person name="Klenk H.P."/>
            <person name="Lapidus A."/>
        </authorList>
    </citation>
    <scope>NUCLEOTIDE SEQUENCE [LARGE SCALE GENOMIC DNA]</scope>
    <source>
        <strain evidence="3">ATCC BAA-8 / DSM 12333 / NBRC 16432</strain>
    </source>
</reference>
<gene>
    <name evidence="2" type="ordered locus">Bcav_4219</name>
</gene>
<sequence length="268" mass="28611">MRSAAGTVTRPDRLSCVSRETPRPTPVVVPHLPDCDEGGFSRGAPRDPVSVEERRSQGLAAQLPRPRGCARVRSTGARTRAASWLGIHTKSGISYRFAVLGSHGVLGARCSVRGAGYWGTGLRGSYGLEARGSGAGPRDTGHLTPRAACAALVPRCAGLRRSRPETPSSMRRNVAISLILTCTEGCGRLARESVAPRCGQRRSRGLTHLVVPDRSQVKDEWHAEASRRSSPDSTSPARSGTLAGRFTWNGPGASDCLVERRSRDPSAR</sequence>
<feature type="compositionally biased region" description="Basic and acidic residues" evidence="1">
    <location>
        <begin position="215"/>
        <end position="230"/>
    </location>
</feature>
<dbReference type="KEGG" id="bcv:Bcav_4219"/>
<dbReference type="Proteomes" id="UP000007962">
    <property type="component" value="Chromosome"/>
</dbReference>
<dbReference type="HOGENOM" id="CLU_1036926_0_0_11"/>
<feature type="compositionally biased region" description="Basic and acidic residues" evidence="1">
    <location>
        <begin position="257"/>
        <end position="268"/>
    </location>
</feature>
<feature type="region of interest" description="Disordered" evidence="1">
    <location>
        <begin position="209"/>
        <end position="268"/>
    </location>
</feature>
<accession>C5C6N3</accession>
<proteinExistence type="predicted"/>
<evidence type="ECO:0000256" key="1">
    <source>
        <dbReference type="SAM" id="MobiDB-lite"/>
    </source>
</evidence>
<feature type="region of interest" description="Disordered" evidence="1">
    <location>
        <begin position="1"/>
        <end position="49"/>
    </location>
</feature>
<evidence type="ECO:0000313" key="3">
    <source>
        <dbReference type="Proteomes" id="UP000007962"/>
    </source>
</evidence>
<protein>
    <submittedName>
        <fullName evidence="2">Uncharacterized protein</fullName>
    </submittedName>
</protein>